<proteinExistence type="predicted"/>
<comment type="caution">
    <text evidence="1">The sequence shown here is derived from an EMBL/GenBank/DDBJ whole genome shotgun (WGS) entry which is preliminary data.</text>
</comment>
<protein>
    <submittedName>
        <fullName evidence="1">Uncharacterized protein</fullName>
    </submittedName>
</protein>
<sequence>MQTVIFCVFILLLALAWRYFAVLVVFASKVGVFSGQAVSPSIEFAQFAKNSLFNMIDSAFGSHV</sequence>
<dbReference type="AlphaFoldDB" id="A0A8I1W708"/>
<dbReference type="Proteomes" id="UP000664658">
    <property type="component" value="Unassembled WGS sequence"/>
</dbReference>
<accession>A0A8I1W708</accession>
<reference evidence="1" key="1">
    <citation type="submission" date="2021-03" db="EMBL/GenBank/DDBJ databases">
        <title>Plesiomonas shigelloides zfcc0051, isolated from zebrafish feces.</title>
        <authorList>
            <person name="Vanderhoek Z."/>
            <person name="Gaulke C."/>
        </authorList>
    </citation>
    <scope>NUCLEOTIDE SEQUENCE</scope>
    <source>
        <strain evidence="1">Zfcc0051</strain>
    </source>
</reference>
<gene>
    <name evidence="1" type="ORF">J2R62_10780</name>
</gene>
<organism evidence="1 2">
    <name type="scientific">Plesiomonas shigelloides</name>
    <name type="common">Aeromonas shigelloides</name>
    <dbReference type="NCBI Taxonomy" id="703"/>
    <lineage>
        <taxon>Bacteria</taxon>
        <taxon>Pseudomonadati</taxon>
        <taxon>Pseudomonadota</taxon>
        <taxon>Gammaproteobacteria</taxon>
        <taxon>Enterobacterales</taxon>
        <taxon>Enterobacteriaceae</taxon>
        <taxon>Plesiomonas</taxon>
    </lineage>
</organism>
<dbReference type="RefSeq" id="WP_207542174.1">
    <property type="nucleotide sequence ID" value="NZ_JAFNAA010000010.1"/>
</dbReference>
<dbReference type="EMBL" id="JAFNAA010000010">
    <property type="protein sequence ID" value="MBO1108698.1"/>
    <property type="molecule type" value="Genomic_DNA"/>
</dbReference>
<evidence type="ECO:0000313" key="1">
    <source>
        <dbReference type="EMBL" id="MBO1108698.1"/>
    </source>
</evidence>
<evidence type="ECO:0000313" key="2">
    <source>
        <dbReference type="Proteomes" id="UP000664658"/>
    </source>
</evidence>
<name>A0A8I1W708_PLESH</name>